<comment type="similarity">
    <text evidence="6">Belongs to the rubredoxin family.</text>
</comment>
<dbReference type="Proteomes" id="UP000004848">
    <property type="component" value="Unassembled WGS sequence"/>
</dbReference>
<comment type="caution">
    <text evidence="8">The sequence shown here is derived from an EMBL/GenBank/DDBJ whole genome shotgun (WGS) entry which is preliminary data.</text>
</comment>
<dbReference type="CDD" id="cd00730">
    <property type="entry name" value="rubredoxin"/>
    <property type="match status" value="1"/>
</dbReference>
<dbReference type="GO" id="GO:0009055">
    <property type="term" value="F:electron transfer activity"/>
    <property type="evidence" value="ECO:0007669"/>
    <property type="project" value="TreeGrafter"/>
</dbReference>
<dbReference type="PROSITE" id="PS00202">
    <property type="entry name" value="RUBREDOXIN"/>
    <property type="match status" value="1"/>
</dbReference>
<organism evidence="8 9">
    <name type="scientific">Roseibium aggregatum (strain ATCC 25650 / DSM 13394 / JCM 20685 / NBRC 16684 / NCIMB 2208 / IAM 12614 / B1)</name>
    <name type="common">Stappia aggregata</name>
    <dbReference type="NCBI Taxonomy" id="384765"/>
    <lineage>
        <taxon>Bacteria</taxon>
        <taxon>Pseudomonadati</taxon>
        <taxon>Pseudomonadota</taxon>
        <taxon>Alphaproteobacteria</taxon>
        <taxon>Hyphomicrobiales</taxon>
        <taxon>Stappiaceae</taxon>
        <taxon>Roseibium</taxon>
    </lineage>
</organism>
<accession>A0P1N3</accession>
<dbReference type="AlphaFoldDB" id="A0P1N3"/>
<dbReference type="InterPro" id="IPR024934">
    <property type="entry name" value="Rubredoxin-like_dom"/>
</dbReference>
<dbReference type="PANTHER" id="PTHR47627:SF1">
    <property type="entry name" value="RUBREDOXIN-1-RELATED"/>
    <property type="match status" value="1"/>
</dbReference>
<dbReference type="PROSITE" id="PS50903">
    <property type="entry name" value="RUBREDOXIN_LIKE"/>
    <property type="match status" value="1"/>
</dbReference>
<evidence type="ECO:0000256" key="6">
    <source>
        <dbReference type="RuleBase" id="RU003820"/>
    </source>
</evidence>
<dbReference type="SUPFAM" id="SSF57802">
    <property type="entry name" value="Rubredoxin-like"/>
    <property type="match status" value="1"/>
</dbReference>
<dbReference type="Gene3D" id="2.20.28.10">
    <property type="match status" value="1"/>
</dbReference>
<evidence type="ECO:0000313" key="9">
    <source>
        <dbReference type="Proteomes" id="UP000004848"/>
    </source>
</evidence>
<dbReference type="eggNOG" id="COG1773">
    <property type="taxonomic scope" value="Bacteria"/>
</dbReference>
<evidence type="ECO:0000256" key="2">
    <source>
        <dbReference type="ARBA" id="ARBA00022448"/>
    </source>
</evidence>
<dbReference type="PRINTS" id="PR00163">
    <property type="entry name" value="RUBREDOXIN"/>
</dbReference>
<sequence length="74" mass="7931">MSEGFFAGSYGGDASKIGPATRLECKICWHVYDPAEGDDYWQIPAGTPFAALPDHWTCPECDASKAGFMVIGDA</sequence>
<proteinExistence type="inferred from homology"/>
<protein>
    <recommendedName>
        <fullName evidence="6">Rubredoxin</fullName>
    </recommendedName>
</protein>
<name>A0P1N3_ROSAI</name>
<evidence type="ECO:0000259" key="7">
    <source>
        <dbReference type="PROSITE" id="PS50903"/>
    </source>
</evidence>
<evidence type="ECO:0000256" key="1">
    <source>
        <dbReference type="ARBA" id="ARBA00001965"/>
    </source>
</evidence>
<dbReference type="PANTHER" id="PTHR47627">
    <property type="entry name" value="RUBREDOXIN"/>
    <property type="match status" value="1"/>
</dbReference>
<gene>
    <name evidence="8" type="ORF">SIAM614_29556</name>
</gene>
<dbReference type="GeneID" id="68849353"/>
<dbReference type="InterPro" id="IPR024935">
    <property type="entry name" value="Rubredoxin_dom"/>
</dbReference>
<comment type="cofactor">
    <cofactor evidence="1 6">
        <name>Fe(3+)</name>
        <dbReference type="ChEBI" id="CHEBI:29034"/>
    </cofactor>
</comment>
<dbReference type="InterPro" id="IPR050526">
    <property type="entry name" value="Rubredoxin_ET"/>
</dbReference>
<keyword evidence="4 6" id="KW-0249">Electron transport</keyword>
<dbReference type="RefSeq" id="WP_006939129.1">
    <property type="nucleotide sequence ID" value="NZ_AAUW01000024.1"/>
</dbReference>
<dbReference type="OrthoDB" id="9808980at2"/>
<evidence type="ECO:0000256" key="5">
    <source>
        <dbReference type="ARBA" id="ARBA00023004"/>
    </source>
</evidence>
<keyword evidence="2" id="KW-0813">Transport</keyword>
<dbReference type="InterPro" id="IPR018527">
    <property type="entry name" value="Rubredoxin_Fe_BS"/>
</dbReference>
<feature type="domain" description="Rubredoxin-like" evidence="7">
    <location>
        <begin position="20"/>
        <end position="71"/>
    </location>
</feature>
<keyword evidence="5 6" id="KW-0408">Iron</keyword>
<dbReference type="EMBL" id="AAUW01000024">
    <property type="protein sequence ID" value="EAV40959.1"/>
    <property type="molecule type" value="Genomic_DNA"/>
</dbReference>
<dbReference type="Pfam" id="PF00301">
    <property type="entry name" value="Rubredoxin"/>
    <property type="match status" value="1"/>
</dbReference>
<dbReference type="GO" id="GO:0043448">
    <property type="term" value="P:alkane catabolic process"/>
    <property type="evidence" value="ECO:0007669"/>
    <property type="project" value="TreeGrafter"/>
</dbReference>
<evidence type="ECO:0000256" key="3">
    <source>
        <dbReference type="ARBA" id="ARBA00022723"/>
    </source>
</evidence>
<reference evidence="8 9" key="1">
    <citation type="submission" date="2006-05" db="EMBL/GenBank/DDBJ databases">
        <authorList>
            <person name="King G."/>
            <person name="Ferriera S."/>
            <person name="Johnson J."/>
            <person name="Kravitz S."/>
            <person name="Beeson K."/>
            <person name="Sutton G."/>
            <person name="Rogers Y.-H."/>
            <person name="Friedman R."/>
            <person name="Frazier M."/>
            <person name="Venter J.C."/>
        </authorList>
    </citation>
    <scope>NUCLEOTIDE SEQUENCE [LARGE SCALE GENOMIC DNA]</scope>
    <source>
        <strain evidence="9">ATCC 25650 / DSM 13394 / JCM 20685 / NBRC 16684 / NCIMB 2208 / IAM 12614 / B1</strain>
    </source>
</reference>
<dbReference type="GO" id="GO:0005506">
    <property type="term" value="F:iron ion binding"/>
    <property type="evidence" value="ECO:0007669"/>
    <property type="project" value="UniProtKB-UniRule"/>
</dbReference>
<evidence type="ECO:0000256" key="4">
    <source>
        <dbReference type="ARBA" id="ARBA00022982"/>
    </source>
</evidence>
<evidence type="ECO:0000313" key="8">
    <source>
        <dbReference type="EMBL" id="EAV40959.1"/>
    </source>
</evidence>
<keyword evidence="3 6" id="KW-0479">Metal-binding</keyword>